<gene>
    <name evidence="12" type="primary">pknD_44</name>
    <name evidence="12" type="ORF">Rcae01_05727</name>
</gene>
<keyword evidence="7 8" id="KW-0067">ATP-binding</keyword>
<keyword evidence="10" id="KW-0472">Membrane</keyword>
<keyword evidence="10" id="KW-0812">Transmembrane</keyword>
<feature type="compositionally biased region" description="Polar residues" evidence="9">
    <location>
        <begin position="435"/>
        <end position="444"/>
    </location>
</feature>
<keyword evidence="13" id="KW-1185">Reference proteome</keyword>
<keyword evidence="10" id="KW-1133">Transmembrane helix</keyword>
<feature type="compositionally biased region" description="Low complexity" evidence="9">
    <location>
        <begin position="342"/>
        <end position="352"/>
    </location>
</feature>
<dbReference type="Gene3D" id="1.10.510.10">
    <property type="entry name" value="Transferase(Phosphotransferase) domain 1"/>
    <property type="match status" value="1"/>
</dbReference>
<comment type="subcellular location">
    <subcellularLocation>
        <location evidence="1">Secreted</location>
    </subcellularLocation>
</comment>
<dbReference type="EMBL" id="BAABRO010000020">
    <property type="protein sequence ID" value="GAA5510221.1"/>
    <property type="molecule type" value="Genomic_DNA"/>
</dbReference>
<evidence type="ECO:0000256" key="7">
    <source>
        <dbReference type="ARBA" id="ARBA00022840"/>
    </source>
</evidence>
<feature type="region of interest" description="Disordered" evidence="9">
    <location>
        <begin position="417"/>
        <end position="596"/>
    </location>
</feature>
<dbReference type="InterPro" id="IPR000719">
    <property type="entry name" value="Prot_kinase_dom"/>
</dbReference>
<feature type="transmembrane region" description="Helical" evidence="10">
    <location>
        <begin position="388"/>
        <end position="410"/>
    </location>
</feature>
<dbReference type="SMART" id="SM00220">
    <property type="entry name" value="S_TKc"/>
    <property type="match status" value="1"/>
</dbReference>
<evidence type="ECO:0000256" key="8">
    <source>
        <dbReference type="PROSITE-ProRule" id="PRU10141"/>
    </source>
</evidence>
<feature type="compositionally biased region" description="Polar residues" evidence="9">
    <location>
        <begin position="517"/>
        <end position="528"/>
    </location>
</feature>
<dbReference type="NCBIfam" id="NF033679">
    <property type="entry name" value="DNRLRE_dom"/>
    <property type="match status" value="1"/>
</dbReference>
<accession>A0ABP9VZH3</accession>
<evidence type="ECO:0000256" key="9">
    <source>
        <dbReference type="SAM" id="MobiDB-lite"/>
    </source>
</evidence>
<dbReference type="PANTHER" id="PTHR43289">
    <property type="entry name" value="MITOGEN-ACTIVATED PROTEIN KINASE KINASE KINASE 20-RELATED"/>
    <property type="match status" value="1"/>
</dbReference>
<evidence type="ECO:0000256" key="10">
    <source>
        <dbReference type="SAM" id="Phobius"/>
    </source>
</evidence>
<dbReference type="Pfam" id="PF24517">
    <property type="entry name" value="CBM96"/>
    <property type="match status" value="1"/>
</dbReference>
<feature type="region of interest" description="Disordered" evidence="9">
    <location>
        <begin position="342"/>
        <end position="365"/>
    </location>
</feature>
<proteinExistence type="predicted"/>
<evidence type="ECO:0000256" key="5">
    <source>
        <dbReference type="ARBA" id="ARBA00022741"/>
    </source>
</evidence>
<dbReference type="InterPro" id="IPR055372">
    <property type="entry name" value="CBM96"/>
</dbReference>
<dbReference type="CDD" id="cd14014">
    <property type="entry name" value="STKc_PknB_like"/>
    <property type="match status" value="1"/>
</dbReference>
<sequence>MKTTQQVYDFLAPPSQPDDLGMLGSYRVISELGKGGMGYVFRAEDTRLKRTVALKVMNKKIAATPNSRARFIEEARAMAAVHHDNVVVIFEVGERNGTPFMAMELLKGQTLESLNSSKTQLGFEKILDFAKQITRGLAAAHAKQIVHRDIKPANIWIEEGNDRIKILDFGLALAQTPVDRLAGTGSVIGTPGYLSPEQARTDPLDDRSDLYSLGVVLYELCTGRLPLASSSVSGQLVAILSHRPKPIRELNPEIPEPLADLVHRLLAKEARERPASANVLLEELQRAEVECHAKSEVAQAISKLQLGLSEVVSKKQNHDLFDDHSIEAAAEEVPDPFAFPAMPATPAATPSPLAAPAPTVPQSSFGSAAARPVAKKQEPAATIDWKQYAPFIAIAVLALLLIVVAIYAWVASGSSAPPPVAQSGAASPAVAETSGAAQGASNRGNPPAKTAVRKADPSPAAKQQPTAKKGNKKGGGNNNKNNGNNKSNGSNKNQAESSSPKPPAKSEVAQPQPMVSVANSDASQSNMADKNPVDVPPESAAMKNSLPDAATTPEPQPASVPVETIRISSADGNGADSSVRRGAGGGDPMGTNPGIAVQTRNGAELEHAYMRFDLAAISKQRNKIQDAKLVLTLPGDDRPSDATLRLYGVDTPAAERWQESGRFALTWGNSYSKRGLGSLPILAETKITAKDNGNDRQVSIGGSELTEFLRSAKSRSVTLILAGGNADNSLLAFASRERDPNEAPQLVLELPTP</sequence>
<keyword evidence="4" id="KW-0732">Signal</keyword>
<evidence type="ECO:0000256" key="4">
    <source>
        <dbReference type="ARBA" id="ARBA00022729"/>
    </source>
</evidence>
<keyword evidence="6 12" id="KW-0418">Kinase</keyword>
<dbReference type="PANTHER" id="PTHR43289:SF34">
    <property type="entry name" value="SERINE_THREONINE-PROTEIN KINASE YBDM-RELATED"/>
    <property type="match status" value="1"/>
</dbReference>
<dbReference type="Proteomes" id="UP001416858">
    <property type="component" value="Unassembled WGS sequence"/>
</dbReference>
<dbReference type="Pfam" id="PF00069">
    <property type="entry name" value="Pkinase"/>
    <property type="match status" value="1"/>
</dbReference>
<comment type="caution">
    <text evidence="12">The sequence shown here is derived from an EMBL/GenBank/DDBJ whole genome shotgun (WGS) entry which is preliminary data.</text>
</comment>
<reference evidence="12 13" key="1">
    <citation type="submission" date="2024-02" db="EMBL/GenBank/DDBJ databases">
        <title>Rhodopirellula caenicola NBRC 110016.</title>
        <authorList>
            <person name="Ichikawa N."/>
            <person name="Katano-Makiyama Y."/>
            <person name="Hidaka K."/>
        </authorList>
    </citation>
    <scope>NUCLEOTIDE SEQUENCE [LARGE SCALE GENOMIC DNA]</scope>
    <source>
        <strain evidence="12 13">NBRC 110016</strain>
    </source>
</reference>
<keyword evidence="3" id="KW-0808">Transferase</keyword>
<keyword evidence="5 8" id="KW-0547">Nucleotide-binding</keyword>
<dbReference type="RefSeq" id="WP_345687949.1">
    <property type="nucleotide sequence ID" value="NZ_BAABRO010000020.1"/>
</dbReference>
<name>A0ABP9VZH3_9BACT</name>
<dbReference type="SUPFAM" id="SSF56112">
    <property type="entry name" value="Protein kinase-like (PK-like)"/>
    <property type="match status" value="1"/>
</dbReference>
<dbReference type="GO" id="GO:0016301">
    <property type="term" value="F:kinase activity"/>
    <property type="evidence" value="ECO:0007669"/>
    <property type="project" value="UniProtKB-KW"/>
</dbReference>
<evidence type="ECO:0000313" key="13">
    <source>
        <dbReference type="Proteomes" id="UP001416858"/>
    </source>
</evidence>
<organism evidence="12 13">
    <name type="scientific">Novipirellula caenicola</name>
    <dbReference type="NCBI Taxonomy" id="1536901"/>
    <lineage>
        <taxon>Bacteria</taxon>
        <taxon>Pseudomonadati</taxon>
        <taxon>Planctomycetota</taxon>
        <taxon>Planctomycetia</taxon>
        <taxon>Pirellulales</taxon>
        <taxon>Pirellulaceae</taxon>
        <taxon>Novipirellula</taxon>
    </lineage>
</organism>
<feature type="binding site" evidence="8">
    <location>
        <position position="55"/>
    </location>
    <ligand>
        <name>ATP</name>
        <dbReference type="ChEBI" id="CHEBI:30616"/>
    </ligand>
</feature>
<keyword evidence="2" id="KW-0964">Secreted</keyword>
<protein>
    <submittedName>
        <fullName evidence="12">Serine/threonine-protein kinase PknD</fullName>
    </submittedName>
</protein>
<evidence type="ECO:0000256" key="1">
    <source>
        <dbReference type="ARBA" id="ARBA00004613"/>
    </source>
</evidence>
<dbReference type="PROSITE" id="PS50011">
    <property type="entry name" value="PROTEIN_KINASE_DOM"/>
    <property type="match status" value="1"/>
</dbReference>
<evidence type="ECO:0000256" key="6">
    <source>
        <dbReference type="ARBA" id="ARBA00022777"/>
    </source>
</evidence>
<dbReference type="Gene3D" id="3.30.200.20">
    <property type="entry name" value="Phosphorylase Kinase, domain 1"/>
    <property type="match status" value="1"/>
</dbReference>
<dbReference type="InterPro" id="IPR011009">
    <property type="entry name" value="Kinase-like_dom_sf"/>
</dbReference>
<evidence type="ECO:0000256" key="3">
    <source>
        <dbReference type="ARBA" id="ARBA00022679"/>
    </source>
</evidence>
<feature type="domain" description="Protein kinase" evidence="11">
    <location>
        <begin position="26"/>
        <end position="285"/>
    </location>
</feature>
<evidence type="ECO:0000259" key="11">
    <source>
        <dbReference type="PROSITE" id="PS50011"/>
    </source>
</evidence>
<dbReference type="PROSITE" id="PS00107">
    <property type="entry name" value="PROTEIN_KINASE_ATP"/>
    <property type="match status" value="1"/>
</dbReference>
<evidence type="ECO:0000313" key="12">
    <source>
        <dbReference type="EMBL" id="GAA5510221.1"/>
    </source>
</evidence>
<evidence type="ECO:0000256" key="2">
    <source>
        <dbReference type="ARBA" id="ARBA00022525"/>
    </source>
</evidence>
<dbReference type="InterPro" id="IPR017441">
    <property type="entry name" value="Protein_kinase_ATP_BS"/>
</dbReference>
<feature type="compositionally biased region" description="Low complexity" evidence="9">
    <location>
        <begin position="478"/>
        <end position="499"/>
    </location>
</feature>